<protein>
    <recommendedName>
        <fullName evidence="2">DUF3006 domain-containing protein</fullName>
    </recommendedName>
</protein>
<dbReference type="AlphaFoldDB" id="A0A6J4LPL8"/>
<evidence type="ECO:0000313" key="1">
    <source>
        <dbReference type="EMBL" id="CAA9338871.1"/>
    </source>
</evidence>
<organism evidence="1">
    <name type="scientific">uncultured Gemmatimonadota bacterium</name>
    <dbReference type="NCBI Taxonomy" id="203437"/>
    <lineage>
        <taxon>Bacteria</taxon>
        <taxon>Pseudomonadati</taxon>
        <taxon>Gemmatimonadota</taxon>
        <taxon>environmental samples</taxon>
    </lineage>
</organism>
<dbReference type="Gene3D" id="6.20.120.50">
    <property type="match status" value="1"/>
</dbReference>
<dbReference type="EMBL" id="CADCTW010000134">
    <property type="protein sequence ID" value="CAA9338871.1"/>
    <property type="molecule type" value="Genomic_DNA"/>
</dbReference>
<dbReference type="InterPro" id="IPR021377">
    <property type="entry name" value="DUF3006"/>
</dbReference>
<name>A0A6J4LPL8_9BACT</name>
<evidence type="ECO:0008006" key="2">
    <source>
        <dbReference type="Google" id="ProtNLM"/>
    </source>
</evidence>
<reference evidence="1" key="1">
    <citation type="submission" date="2020-02" db="EMBL/GenBank/DDBJ databases">
        <authorList>
            <person name="Meier V. D."/>
        </authorList>
    </citation>
    <scope>NUCLEOTIDE SEQUENCE</scope>
    <source>
        <strain evidence="1">AVDCRST_MAG68</strain>
    </source>
</reference>
<proteinExistence type="predicted"/>
<gene>
    <name evidence="1" type="ORF">AVDCRST_MAG68-2928</name>
</gene>
<dbReference type="Pfam" id="PF11213">
    <property type="entry name" value="DUF3006"/>
    <property type="match status" value="1"/>
</dbReference>
<sequence length="89" mass="9717">MNRTWTVDSIEEGIASVQDEEGRMTHVPAWLLPDGTREGDVVAVDRKESRGSVTLRLRIDRAATRAALDSSRQQLARLKGGDGGGDIEL</sequence>
<accession>A0A6J4LPL8</accession>